<dbReference type="Proteomes" id="UP001189624">
    <property type="component" value="Chromosome 3"/>
</dbReference>
<accession>A0AA86SGW9</accession>
<proteinExistence type="predicted"/>
<organism evidence="1 2">
    <name type="scientific">Sphenostylis stenocarpa</name>
    <dbReference type="NCBI Taxonomy" id="92480"/>
    <lineage>
        <taxon>Eukaryota</taxon>
        <taxon>Viridiplantae</taxon>
        <taxon>Streptophyta</taxon>
        <taxon>Embryophyta</taxon>
        <taxon>Tracheophyta</taxon>
        <taxon>Spermatophyta</taxon>
        <taxon>Magnoliopsida</taxon>
        <taxon>eudicotyledons</taxon>
        <taxon>Gunneridae</taxon>
        <taxon>Pentapetalae</taxon>
        <taxon>rosids</taxon>
        <taxon>fabids</taxon>
        <taxon>Fabales</taxon>
        <taxon>Fabaceae</taxon>
        <taxon>Papilionoideae</taxon>
        <taxon>50 kb inversion clade</taxon>
        <taxon>NPAAA clade</taxon>
        <taxon>indigoferoid/millettioid clade</taxon>
        <taxon>Phaseoleae</taxon>
        <taxon>Sphenostylis</taxon>
    </lineage>
</organism>
<gene>
    <name evidence="1" type="ORF">AYBTSS11_LOCUS9186</name>
</gene>
<evidence type="ECO:0000313" key="2">
    <source>
        <dbReference type="Proteomes" id="UP001189624"/>
    </source>
</evidence>
<name>A0AA86SGW9_9FABA</name>
<dbReference type="EMBL" id="OY731400">
    <property type="protein sequence ID" value="CAJ1939533.1"/>
    <property type="molecule type" value="Genomic_DNA"/>
</dbReference>
<dbReference type="Gramene" id="rna-AYBTSS11_LOCUS9186">
    <property type="protein sequence ID" value="CAJ1939533.1"/>
    <property type="gene ID" value="gene-AYBTSS11_LOCUS9186"/>
</dbReference>
<reference evidence="1" key="1">
    <citation type="submission" date="2023-10" db="EMBL/GenBank/DDBJ databases">
        <authorList>
            <person name="Domelevo Entfellner J.-B."/>
        </authorList>
    </citation>
    <scope>NUCLEOTIDE SEQUENCE</scope>
</reference>
<evidence type="ECO:0000313" key="1">
    <source>
        <dbReference type="EMBL" id="CAJ1939533.1"/>
    </source>
</evidence>
<feature type="non-terminal residue" evidence="1">
    <location>
        <position position="1"/>
    </location>
</feature>
<protein>
    <submittedName>
        <fullName evidence="1">Uncharacterized protein</fullName>
    </submittedName>
</protein>
<sequence length="60" mass="6617">LPAKYRSGHYVSKVKFPSDATDSTLLYISILSIYPNHVPPANPFKYASLPSLPLDPNEGK</sequence>
<keyword evidence="2" id="KW-1185">Reference proteome</keyword>
<dbReference type="AlphaFoldDB" id="A0AA86SGW9"/>